<reference evidence="3" key="1">
    <citation type="submission" date="2020-05" db="EMBL/GenBank/DDBJ databases">
        <authorList>
            <person name="Chiriac C."/>
            <person name="Salcher M."/>
            <person name="Ghai R."/>
            <person name="Kavagutti S V."/>
        </authorList>
    </citation>
    <scope>NUCLEOTIDE SEQUENCE</scope>
</reference>
<gene>
    <name evidence="1" type="ORF">UFOVP1005_12</name>
    <name evidence="2" type="ORF">UFOVP1344_12</name>
    <name evidence="3" type="ORF">UFOVP1602_28</name>
</gene>
<protein>
    <submittedName>
        <fullName evidence="3">Uncharacterized protein</fullName>
    </submittedName>
</protein>
<evidence type="ECO:0000313" key="1">
    <source>
        <dbReference type="EMBL" id="CAB4177496.1"/>
    </source>
</evidence>
<accession>A0A6J5SSX6</accession>
<evidence type="ECO:0000313" key="3">
    <source>
        <dbReference type="EMBL" id="CAB4218409.1"/>
    </source>
</evidence>
<dbReference type="EMBL" id="LR797467">
    <property type="protein sequence ID" value="CAB4218409.1"/>
    <property type="molecule type" value="Genomic_DNA"/>
</dbReference>
<name>A0A6J5SSX6_9CAUD</name>
<dbReference type="EMBL" id="LR796956">
    <property type="protein sequence ID" value="CAB4177496.1"/>
    <property type="molecule type" value="Genomic_DNA"/>
</dbReference>
<organism evidence="3">
    <name type="scientific">uncultured Caudovirales phage</name>
    <dbReference type="NCBI Taxonomy" id="2100421"/>
    <lineage>
        <taxon>Viruses</taxon>
        <taxon>Duplodnaviria</taxon>
        <taxon>Heunggongvirae</taxon>
        <taxon>Uroviricota</taxon>
        <taxon>Caudoviricetes</taxon>
        <taxon>Peduoviridae</taxon>
        <taxon>Maltschvirus</taxon>
        <taxon>Maltschvirus maltsch</taxon>
    </lineage>
</organism>
<proteinExistence type="predicted"/>
<evidence type="ECO:0000313" key="2">
    <source>
        <dbReference type="EMBL" id="CAB4199792.1"/>
    </source>
</evidence>
<sequence>MADLALAGTAAHIALAKMREFVGSRATNELYRETITRMVSENLVPNDIVGAVFMGIEIGADMLERELHAVGKEDLNVQRTY</sequence>
<dbReference type="EMBL" id="LR797299">
    <property type="protein sequence ID" value="CAB4199792.1"/>
    <property type="molecule type" value="Genomic_DNA"/>
</dbReference>